<dbReference type="PRINTS" id="PR00320">
    <property type="entry name" value="GPROTEINBRPT"/>
</dbReference>
<comment type="caution">
    <text evidence="6">The sequence shown here is derived from an EMBL/GenBank/DDBJ whole genome shotgun (WGS) entry which is preliminary data.</text>
</comment>
<dbReference type="Pfam" id="PF17908">
    <property type="entry name" value="APAF1_C"/>
    <property type="match status" value="1"/>
</dbReference>
<feature type="repeat" description="WD" evidence="3">
    <location>
        <begin position="646"/>
        <end position="676"/>
    </location>
</feature>
<dbReference type="GO" id="GO:0043531">
    <property type="term" value="F:ADP binding"/>
    <property type="evidence" value="ECO:0007669"/>
    <property type="project" value="InterPro"/>
</dbReference>
<feature type="repeat" description="WD" evidence="3">
    <location>
        <begin position="728"/>
        <end position="769"/>
    </location>
</feature>
<dbReference type="SMART" id="SM00320">
    <property type="entry name" value="WD40"/>
    <property type="match status" value="12"/>
</dbReference>
<feature type="domain" description="APAF-1 helical" evidence="5">
    <location>
        <begin position="512"/>
        <end position="581"/>
    </location>
</feature>
<dbReference type="InterPro" id="IPR011047">
    <property type="entry name" value="Quinoprotein_ADH-like_sf"/>
</dbReference>
<protein>
    <submittedName>
        <fullName evidence="6">Uncharacterized protein</fullName>
    </submittedName>
</protein>
<dbReference type="Pfam" id="PF00931">
    <property type="entry name" value="NB-ARC"/>
    <property type="match status" value="1"/>
</dbReference>
<dbReference type="InterPro" id="IPR041452">
    <property type="entry name" value="APAF1_C"/>
</dbReference>
<evidence type="ECO:0000313" key="7">
    <source>
        <dbReference type="Proteomes" id="UP000306378"/>
    </source>
</evidence>
<dbReference type="Gene3D" id="1.10.10.10">
    <property type="entry name" value="Winged helix-like DNA-binding domain superfamily/Winged helix DNA-binding domain"/>
    <property type="match status" value="1"/>
</dbReference>
<feature type="repeat" description="WD" evidence="3">
    <location>
        <begin position="686"/>
        <end position="727"/>
    </location>
</feature>
<feature type="repeat" description="WD" evidence="3">
    <location>
        <begin position="812"/>
        <end position="852"/>
    </location>
</feature>
<keyword evidence="2" id="KW-0677">Repeat</keyword>
<dbReference type="InterPro" id="IPR027417">
    <property type="entry name" value="P-loop_NTPase"/>
</dbReference>
<dbReference type="Proteomes" id="UP000306378">
    <property type="component" value="Unassembled WGS sequence"/>
</dbReference>
<dbReference type="InterPro" id="IPR036388">
    <property type="entry name" value="WH-like_DNA-bd_sf"/>
</dbReference>
<dbReference type="SUPFAM" id="SSF52540">
    <property type="entry name" value="P-loop containing nucleoside triphosphate hydrolases"/>
    <property type="match status" value="1"/>
</dbReference>
<dbReference type="SUPFAM" id="SSF50978">
    <property type="entry name" value="WD40 repeat-like"/>
    <property type="match status" value="1"/>
</dbReference>
<evidence type="ECO:0000256" key="3">
    <source>
        <dbReference type="PROSITE-ProRule" id="PRU00221"/>
    </source>
</evidence>
<dbReference type="PANTHER" id="PTHR22847">
    <property type="entry name" value="WD40 REPEAT PROTEIN"/>
    <property type="match status" value="1"/>
</dbReference>
<dbReference type="InterPro" id="IPR002182">
    <property type="entry name" value="NB-ARC"/>
</dbReference>
<dbReference type="EMBL" id="VBUT01000019">
    <property type="protein sequence ID" value="TLF72205.1"/>
    <property type="molecule type" value="Genomic_DNA"/>
</dbReference>
<dbReference type="PRINTS" id="PR00364">
    <property type="entry name" value="DISEASERSIST"/>
</dbReference>
<evidence type="ECO:0000259" key="5">
    <source>
        <dbReference type="Pfam" id="PF17908"/>
    </source>
</evidence>
<dbReference type="Gene3D" id="2.130.10.10">
    <property type="entry name" value="YVTN repeat-like/Quinoprotein amine dehydrogenase"/>
    <property type="match status" value="3"/>
</dbReference>
<accession>A0A5R8N923</accession>
<evidence type="ECO:0000259" key="4">
    <source>
        <dbReference type="Pfam" id="PF00931"/>
    </source>
</evidence>
<gene>
    <name evidence="6" type="ORF">FEK34_29525</name>
</gene>
<sequence>MMAGTLSEELVQRNLQRLRKSHGLGRPTVLRAVIDEPFRQLLCRGREYPPGSQAQIAAMTKTITAAIDRLTPAERRYVLVDFNLDKAHSYPTLTERQSSLAMLEKCNLKTVRRRSAAAMQTLAFQLLNPPSSGAVALRRTVAPDSRVPAAADAVREAAQPNAFRFFAPPLEPGLIDRTDEYNQFRGLVLGAHLGRTPVAAIAGPGGFGKTTLASQVAHDVAVRESFEIVLWVETGHGCTPARVVELISDICVHLGADRPALADPTQAGLHLARVIGDRTTMLVVDNVWSANDLAPFLLGAPNCLRVVTTRNVGVCPSEALLFRLGTMTAHETQELLRRNLPGAATDHLSPLSELCGGWPLLATVVSAAVGHDIRSGATVSTAVAAAANMIQVDGPVAFDVWDTDHRRNAIGHAISASLRNLDEHVTIPGTSRLRDRYLDLCVVPASTPIPIPVLARWWATAHGWTTSATRRFCRILADRSMISAHLADQDAIILHDVFGAYLRHLVGDDQPSIHRSLLDAFRPKTERWADTETPEYLCRTLAYHLDQAGLEGELADTFSSLAFLADKVVRCGYQSLASDHQILSRRSAGPAVHLTGAGFLLHGMSSRSDIVSTLHVVAARAGYASDEECSDLGFKLHDLTPAVEESTGHIGAVVSVAASANVVVSGGEDGAVRVWDELRGTLLHKSIGHTGWIHATAITPDSSIAATGGDDGEIRLWNTASGTITAIFVGHTQRIRTLAFTDDGTLLISGAEDGLVCVWDIRQQTMVRSPTSIPVPVWSVAISPDSTLIAVGGEDEYVRLIDAHDGAIVSESVGHRDWVRAITFTGPDTLVSGSGDGSIRWWTVSDRRLTPTKRIQLPDRVRAVAHHRSVLAVGAEDAHIRIFHGEDCIADIPMPNGVDWIRSIAVTETGAVIAACEDGAIRKLAHGSLTTVAPGTNTVWSVAHNSARGHTLLGDGAGIVTVLQDEGLPADYRVGAGRLWSLASAAGYFAAASGDGTLHIRSVTDSDWSLRLNAEQRRTWAVVLAENGQRVAASSDDGHVRVWHLPSGELEWQVRTNAGRIRCLAFNTDGSLLAAACGDGSARLWNSAGHLQRVIPAAGGWSRTVALTPDGTRLAIGSGTGTITIRDTTTGEATSELSGHTGRVLLLGFLDNHLVSVAANGTARWWGPTGDLAAEVRVDASCQAAGFDPARRRVTIAGATGVTVLTVPRHSSRIGA</sequence>
<dbReference type="InterPro" id="IPR015943">
    <property type="entry name" value="WD40/YVTN_repeat-like_dom_sf"/>
</dbReference>
<feature type="repeat" description="WD" evidence="3">
    <location>
        <begin position="1054"/>
        <end position="1086"/>
    </location>
</feature>
<dbReference type="PROSITE" id="PS50082">
    <property type="entry name" value="WD_REPEATS_2"/>
    <property type="match status" value="6"/>
</dbReference>
<name>A0A5R8N923_9NOCA</name>
<dbReference type="Pfam" id="PF00400">
    <property type="entry name" value="WD40"/>
    <property type="match status" value="7"/>
</dbReference>
<dbReference type="InterPro" id="IPR001680">
    <property type="entry name" value="WD40_rpt"/>
</dbReference>
<dbReference type="PROSITE" id="PS50294">
    <property type="entry name" value="WD_REPEATS_REGION"/>
    <property type="match status" value="4"/>
</dbReference>
<dbReference type="GO" id="GO:0005829">
    <property type="term" value="C:cytosol"/>
    <property type="evidence" value="ECO:0007669"/>
    <property type="project" value="UniProtKB-ARBA"/>
</dbReference>
<feature type="domain" description="NB-ARC" evidence="4">
    <location>
        <begin position="198"/>
        <end position="317"/>
    </location>
</feature>
<evidence type="ECO:0000256" key="1">
    <source>
        <dbReference type="ARBA" id="ARBA00022574"/>
    </source>
</evidence>
<dbReference type="InterPro" id="IPR020472">
    <property type="entry name" value="WD40_PAC1"/>
</dbReference>
<dbReference type="SUPFAM" id="SSF50998">
    <property type="entry name" value="Quinoprotein alcohol dehydrogenase-like"/>
    <property type="match status" value="1"/>
</dbReference>
<organism evidence="6 7">
    <name type="scientific">Nocardia cyriacigeorgica</name>
    <dbReference type="NCBI Taxonomy" id="135487"/>
    <lineage>
        <taxon>Bacteria</taxon>
        <taxon>Bacillati</taxon>
        <taxon>Actinomycetota</taxon>
        <taxon>Actinomycetes</taxon>
        <taxon>Mycobacteriales</taxon>
        <taxon>Nocardiaceae</taxon>
        <taxon>Nocardia</taxon>
    </lineage>
</organism>
<reference evidence="6 7" key="1">
    <citation type="submission" date="2019-05" db="EMBL/GenBank/DDBJ databases">
        <title>Genomes sequences of two Nocardia cyriacigeorgica environmental isolates, type strains Nocardia asteroides ATCC 19247 and Nocardia cyriacigeorgica DSM 44484.</title>
        <authorList>
            <person name="Vautrin F."/>
            <person name="Bergeron E."/>
            <person name="Dubost A."/>
            <person name="Abrouk D."/>
            <person name="Rodriguez Nava V."/>
            <person name="Pujic P."/>
        </authorList>
    </citation>
    <scope>NUCLEOTIDE SEQUENCE [LARGE SCALE GENOMIC DNA]</scope>
    <source>
        <strain evidence="6 7">EML 446</strain>
    </source>
</reference>
<dbReference type="AlphaFoldDB" id="A0A5R8N923"/>
<evidence type="ECO:0000256" key="2">
    <source>
        <dbReference type="ARBA" id="ARBA00022737"/>
    </source>
</evidence>
<dbReference type="Gene3D" id="1.25.40.370">
    <property type="match status" value="1"/>
</dbReference>
<dbReference type="PANTHER" id="PTHR22847:SF637">
    <property type="entry name" value="WD REPEAT DOMAIN 5B"/>
    <property type="match status" value="1"/>
</dbReference>
<dbReference type="InterPro" id="IPR036322">
    <property type="entry name" value="WD40_repeat_dom_sf"/>
</dbReference>
<dbReference type="CDD" id="cd00200">
    <property type="entry name" value="WD40"/>
    <property type="match status" value="1"/>
</dbReference>
<evidence type="ECO:0000313" key="6">
    <source>
        <dbReference type="EMBL" id="TLF72205.1"/>
    </source>
</evidence>
<dbReference type="Gene3D" id="3.40.50.300">
    <property type="entry name" value="P-loop containing nucleotide triphosphate hydrolases"/>
    <property type="match status" value="1"/>
</dbReference>
<dbReference type="InterPro" id="IPR019775">
    <property type="entry name" value="WD40_repeat_CS"/>
</dbReference>
<keyword evidence="1 3" id="KW-0853">WD repeat</keyword>
<feature type="repeat" description="WD" evidence="3">
    <location>
        <begin position="1012"/>
        <end position="1053"/>
    </location>
</feature>
<dbReference type="PROSITE" id="PS00678">
    <property type="entry name" value="WD_REPEATS_1"/>
    <property type="match status" value="2"/>
</dbReference>
<proteinExistence type="predicted"/>